<organism evidence="1 2">
    <name type="scientific">Halosquirtibacter laminarini</name>
    <dbReference type="NCBI Taxonomy" id="3374600"/>
    <lineage>
        <taxon>Bacteria</taxon>
        <taxon>Pseudomonadati</taxon>
        <taxon>Bacteroidota</taxon>
        <taxon>Bacteroidia</taxon>
        <taxon>Marinilabiliales</taxon>
        <taxon>Prolixibacteraceae</taxon>
        <taxon>Halosquirtibacter</taxon>
    </lineage>
</organism>
<protein>
    <submittedName>
        <fullName evidence="1">Uncharacterized protein</fullName>
    </submittedName>
</protein>
<dbReference type="Proteomes" id="UP000826212">
    <property type="component" value="Chromosome"/>
</dbReference>
<gene>
    <name evidence="1" type="ORF">K4L44_12745</name>
</gene>
<accession>A0AC61ND38</accession>
<evidence type="ECO:0000313" key="1">
    <source>
        <dbReference type="EMBL" id="QZE13443.1"/>
    </source>
</evidence>
<evidence type="ECO:0000313" key="2">
    <source>
        <dbReference type="Proteomes" id="UP000826212"/>
    </source>
</evidence>
<name>A0AC61ND38_9BACT</name>
<reference evidence="1" key="1">
    <citation type="submission" date="2021-08" db="EMBL/GenBank/DDBJ databases">
        <title>Novel anaerobic bacterium isolated from sea squirt in East Sea, Republic of Korea.</title>
        <authorList>
            <person name="Nguyen T.H."/>
            <person name="Li Z."/>
            <person name="Lee Y.-J."/>
            <person name="Ko J."/>
            <person name="Kim S.-G."/>
        </authorList>
    </citation>
    <scope>NUCLEOTIDE SEQUENCE</scope>
    <source>
        <strain evidence="1">KCTC 25031</strain>
    </source>
</reference>
<sequence>MNKEQTKKHLHFVREDIDHVKFLLDNLEINDEISPIHLQSVVDKCESIASSIKLLLPISQNSPLEESKQKELEQIREKILKEFENKRSKGQKEDQKDKLHQKLQRKQEEKLREELRCEIERKEEEERREELRREIERKQEEERREELRREIERKEEEERREEENKRNVQHPQVYVKPEPSTIDKKNTPDNTGKQTILVNLKRTYNSIQLEPTKIPLLGPIEERAITPNINDNIMFCREIFNEDTSLYKNILGKLNTTESEDEALEFLLEAPNLQDSTTLLAFLEEIKCKFYK</sequence>
<proteinExistence type="predicted"/>
<keyword evidence="2" id="KW-1185">Reference proteome</keyword>
<dbReference type="EMBL" id="CP081303">
    <property type="protein sequence ID" value="QZE13443.1"/>
    <property type="molecule type" value="Genomic_DNA"/>
</dbReference>